<evidence type="ECO:0000313" key="3">
    <source>
        <dbReference type="Proteomes" id="UP000325788"/>
    </source>
</evidence>
<dbReference type="GO" id="GO:0040029">
    <property type="term" value="P:epigenetic regulation of gene expression"/>
    <property type="evidence" value="ECO:0007669"/>
    <property type="project" value="TreeGrafter"/>
</dbReference>
<dbReference type="Pfam" id="PF00850">
    <property type="entry name" value="Hist_deacetyl"/>
    <property type="match status" value="1"/>
</dbReference>
<name>A0A5N4WT77_9GAMM</name>
<feature type="domain" description="Histone deacetylase" evidence="1">
    <location>
        <begin position="15"/>
        <end position="268"/>
    </location>
</feature>
<gene>
    <name evidence="2" type="ORF">F4W09_01855</name>
</gene>
<dbReference type="InterPro" id="IPR037138">
    <property type="entry name" value="His_deacetylse_dom_sf"/>
</dbReference>
<proteinExistence type="predicted"/>
<reference evidence="2 3" key="1">
    <citation type="submission" date="2019-09" db="EMBL/GenBank/DDBJ databases">
        <title>Draft genome sequence of Acinetobacter tandoii W4-4-4 isolated from environmental water sample.</title>
        <authorList>
            <person name="Wee S.K."/>
            <person name="Yan B."/>
            <person name="Mustaffa S.B."/>
            <person name="Yap E.P.H."/>
        </authorList>
    </citation>
    <scope>NUCLEOTIDE SEQUENCE [LARGE SCALE GENOMIC DNA]</scope>
    <source>
        <strain evidence="2 3">W4-4-4</strain>
    </source>
</reference>
<protein>
    <submittedName>
        <fullName evidence="2">Histone deacetylase</fullName>
    </submittedName>
</protein>
<dbReference type="PANTHER" id="PTHR10625:SF19">
    <property type="entry name" value="HISTONE DEACETYLASE 12"/>
    <property type="match status" value="1"/>
</dbReference>
<dbReference type="PANTHER" id="PTHR10625">
    <property type="entry name" value="HISTONE DEACETYLASE HDAC1-RELATED"/>
    <property type="match status" value="1"/>
</dbReference>
<dbReference type="AlphaFoldDB" id="A0A5N4WT77"/>
<dbReference type="RefSeq" id="WP_151503820.1">
    <property type="nucleotide sequence ID" value="NZ_JBODRR010000005.1"/>
</dbReference>
<evidence type="ECO:0000313" key="2">
    <source>
        <dbReference type="EMBL" id="KAB1859892.1"/>
    </source>
</evidence>
<dbReference type="SUPFAM" id="SSF52768">
    <property type="entry name" value="Arginase/deacetylase"/>
    <property type="match status" value="1"/>
</dbReference>
<dbReference type="InterPro" id="IPR023696">
    <property type="entry name" value="Ureohydrolase_dom_sf"/>
</dbReference>
<organism evidence="2 3">
    <name type="scientific">Acinetobacter tandoii</name>
    <dbReference type="NCBI Taxonomy" id="202954"/>
    <lineage>
        <taxon>Bacteria</taxon>
        <taxon>Pseudomonadati</taxon>
        <taxon>Pseudomonadota</taxon>
        <taxon>Gammaproteobacteria</taxon>
        <taxon>Moraxellales</taxon>
        <taxon>Moraxellaceae</taxon>
        <taxon>Acinetobacter</taxon>
    </lineage>
</organism>
<dbReference type="InterPro" id="IPR023801">
    <property type="entry name" value="His_deacetylse_dom"/>
</dbReference>
<evidence type="ECO:0000259" key="1">
    <source>
        <dbReference type="Pfam" id="PF00850"/>
    </source>
</evidence>
<accession>A0A5N4WT77</accession>
<dbReference type="EMBL" id="VXLD01000001">
    <property type="protein sequence ID" value="KAB1859892.1"/>
    <property type="molecule type" value="Genomic_DNA"/>
</dbReference>
<dbReference type="Gene3D" id="3.40.800.20">
    <property type="entry name" value="Histone deacetylase domain"/>
    <property type="match status" value="1"/>
</dbReference>
<dbReference type="Proteomes" id="UP000325788">
    <property type="component" value="Unassembled WGS sequence"/>
</dbReference>
<dbReference type="GO" id="GO:0004407">
    <property type="term" value="F:histone deacetylase activity"/>
    <property type="evidence" value="ECO:0007669"/>
    <property type="project" value="TreeGrafter"/>
</dbReference>
<sequence length="288" mass="32783">MLQVCYSPQYFAQTHTNSMEKLTAVAEALKPLGIANFHEPHPLSIESLKQLHAPEYVDAFHTGSPEKMATFQGFKPWNTQLRDAVYQINAGQILAAELAWKHQISANIAQGFHHAIYEFGSSFCTFNGLALIAQTFPNKRIFVLDCDQHGGNGTAEFTKRYENLFNYSIYGLAFGCPTYERSETSHIHKHSGNFSQYILAIYQAFKRAIEWNADLIVYQAGMDCHQNDPCGSTWFSTELIEKRDEMIFRLAKKHQIPLMFVLAGGYQALPELVQLHLSTFKTAHQIYY</sequence>
<comment type="caution">
    <text evidence="2">The sequence shown here is derived from an EMBL/GenBank/DDBJ whole genome shotgun (WGS) entry which is preliminary data.</text>
</comment>